<organism evidence="1 2">
    <name type="scientific">Persicobacter diffluens</name>
    <dbReference type="NCBI Taxonomy" id="981"/>
    <lineage>
        <taxon>Bacteria</taxon>
        <taxon>Pseudomonadati</taxon>
        <taxon>Bacteroidota</taxon>
        <taxon>Cytophagia</taxon>
        <taxon>Cytophagales</taxon>
        <taxon>Persicobacteraceae</taxon>
        <taxon>Persicobacter</taxon>
    </lineage>
</organism>
<name>A0AAN4W1H1_9BACT</name>
<dbReference type="AlphaFoldDB" id="A0AAN4W1H1"/>
<reference evidence="1 2" key="1">
    <citation type="submission" date="2021-12" db="EMBL/GenBank/DDBJ databases">
        <title>Genome sequencing of bacteria with rrn-lacking chromosome and rrn-plasmid.</title>
        <authorList>
            <person name="Anda M."/>
            <person name="Iwasaki W."/>
        </authorList>
    </citation>
    <scope>NUCLEOTIDE SEQUENCE [LARGE SCALE GENOMIC DNA]</scope>
    <source>
        <strain evidence="1 2">NBRC 15940</strain>
    </source>
</reference>
<protein>
    <submittedName>
        <fullName evidence="1">Uncharacterized protein</fullName>
    </submittedName>
</protein>
<dbReference type="EMBL" id="BQKE01000002">
    <property type="protein sequence ID" value="GJM62582.1"/>
    <property type="molecule type" value="Genomic_DNA"/>
</dbReference>
<proteinExistence type="predicted"/>
<evidence type="ECO:0000313" key="2">
    <source>
        <dbReference type="Proteomes" id="UP001310022"/>
    </source>
</evidence>
<evidence type="ECO:0000313" key="1">
    <source>
        <dbReference type="EMBL" id="GJM62582.1"/>
    </source>
</evidence>
<comment type="caution">
    <text evidence="1">The sequence shown here is derived from an EMBL/GenBank/DDBJ whole genome shotgun (WGS) entry which is preliminary data.</text>
</comment>
<gene>
    <name evidence="1" type="ORF">PEDI_31340</name>
</gene>
<sequence>MVTHLQFFSGMQMKEEEIGYPKSVWLKNQKNYPLQPDI</sequence>
<dbReference type="Proteomes" id="UP001310022">
    <property type="component" value="Unassembled WGS sequence"/>
</dbReference>
<accession>A0AAN4W1H1</accession>
<keyword evidence="2" id="KW-1185">Reference proteome</keyword>